<keyword evidence="1" id="KW-0479">Metal-binding</keyword>
<dbReference type="InterPro" id="IPR027409">
    <property type="entry name" value="GroEL-like_apical_dom_sf"/>
</dbReference>
<feature type="compositionally biased region" description="Basic and acidic residues" evidence="6">
    <location>
        <begin position="1608"/>
        <end position="1619"/>
    </location>
</feature>
<dbReference type="GO" id="GO:1903426">
    <property type="term" value="P:regulation of reactive oxygen species biosynthetic process"/>
    <property type="evidence" value="ECO:0007669"/>
    <property type="project" value="TreeGrafter"/>
</dbReference>
<evidence type="ECO:0000256" key="2">
    <source>
        <dbReference type="ARBA" id="ARBA00022771"/>
    </source>
</evidence>
<dbReference type="SUPFAM" id="SSF52029">
    <property type="entry name" value="GroEL apical domain-like"/>
    <property type="match status" value="1"/>
</dbReference>
<feature type="region of interest" description="Disordered" evidence="6">
    <location>
        <begin position="1"/>
        <end position="22"/>
    </location>
</feature>
<dbReference type="GO" id="GO:0005524">
    <property type="term" value="F:ATP binding"/>
    <property type="evidence" value="ECO:0007669"/>
    <property type="project" value="InterPro"/>
</dbReference>
<dbReference type="GO" id="GO:0035556">
    <property type="term" value="P:intracellular signal transduction"/>
    <property type="evidence" value="ECO:0007669"/>
    <property type="project" value="InterPro"/>
</dbReference>
<feature type="region of interest" description="Disordered" evidence="6">
    <location>
        <begin position="36"/>
        <end position="105"/>
    </location>
</feature>
<dbReference type="FunFam" id="3.50.7.10:FF:000007">
    <property type="entry name" value="1-phosphatidylinositol 3-phosphate 5-kinase isoform X1"/>
    <property type="match status" value="1"/>
</dbReference>
<dbReference type="SUPFAM" id="SSF46785">
    <property type="entry name" value="Winged helix' DNA-binding domain"/>
    <property type="match status" value="1"/>
</dbReference>
<dbReference type="Gene3D" id="3.30.40.10">
    <property type="entry name" value="Zinc/RING finger domain, C3HC4 (zinc finger)"/>
    <property type="match status" value="1"/>
</dbReference>
<feature type="compositionally biased region" description="Polar residues" evidence="6">
    <location>
        <begin position="1592"/>
        <end position="1607"/>
    </location>
</feature>
<dbReference type="InterPro" id="IPR002423">
    <property type="entry name" value="Cpn60/GroEL/TCP-1"/>
</dbReference>
<evidence type="ECO:0000256" key="4">
    <source>
        <dbReference type="PROSITE-ProRule" id="PRU00091"/>
    </source>
</evidence>
<feature type="compositionally biased region" description="Basic and acidic residues" evidence="6">
    <location>
        <begin position="1024"/>
        <end position="1035"/>
    </location>
</feature>
<organism evidence="9 10">
    <name type="scientific">Acropora cervicornis</name>
    <name type="common">Staghorn coral</name>
    <dbReference type="NCBI Taxonomy" id="6130"/>
    <lineage>
        <taxon>Eukaryota</taxon>
        <taxon>Metazoa</taxon>
        <taxon>Cnidaria</taxon>
        <taxon>Anthozoa</taxon>
        <taxon>Hexacorallia</taxon>
        <taxon>Scleractinia</taxon>
        <taxon>Astrocoeniina</taxon>
        <taxon>Acroporidae</taxon>
        <taxon>Acropora</taxon>
    </lineage>
</organism>
<dbReference type="InterPro" id="IPR036388">
    <property type="entry name" value="WH-like_DNA-bd_sf"/>
</dbReference>
<dbReference type="PROSITE" id="PS50178">
    <property type="entry name" value="ZF_FYVE"/>
    <property type="match status" value="1"/>
</dbReference>
<dbReference type="Pfam" id="PF01363">
    <property type="entry name" value="FYVE"/>
    <property type="match status" value="1"/>
</dbReference>
<feature type="compositionally biased region" description="Polar residues" evidence="6">
    <location>
        <begin position="46"/>
        <end position="57"/>
    </location>
</feature>
<name>A0AAD9V421_ACRCE</name>
<feature type="region of interest" description="Disordered" evidence="6">
    <location>
        <begin position="1587"/>
        <end position="1620"/>
    </location>
</feature>
<keyword evidence="10" id="KW-1185">Reference proteome</keyword>
<reference evidence="9" key="2">
    <citation type="journal article" date="2023" name="Science">
        <title>Genomic signatures of disease resistance in endangered staghorn corals.</title>
        <authorList>
            <person name="Vollmer S.V."/>
            <person name="Selwyn J.D."/>
            <person name="Despard B.A."/>
            <person name="Roesel C.L."/>
        </authorList>
    </citation>
    <scope>NUCLEOTIDE SEQUENCE</scope>
    <source>
        <strain evidence="9">K2</strain>
    </source>
</reference>
<dbReference type="Pfam" id="PF00610">
    <property type="entry name" value="DEP"/>
    <property type="match status" value="1"/>
</dbReference>
<dbReference type="Proteomes" id="UP001249851">
    <property type="component" value="Unassembled WGS sequence"/>
</dbReference>
<dbReference type="InterPro" id="IPR000591">
    <property type="entry name" value="DEP_dom"/>
</dbReference>
<evidence type="ECO:0000256" key="6">
    <source>
        <dbReference type="SAM" id="MobiDB-lite"/>
    </source>
</evidence>
<dbReference type="SMART" id="SM00064">
    <property type="entry name" value="FYVE"/>
    <property type="match status" value="1"/>
</dbReference>
<reference evidence="9" key="1">
    <citation type="journal article" date="2023" name="G3 (Bethesda)">
        <title>Whole genome assembly and annotation of the endangered Caribbean coral Acropora cervicornis.</title>
        <authorList>
            <person name="Selwyn J.D."/>
            <person name="Vollmer S.V."/>
        </authorList>
    </citation>
    <scope>NUCLEOTIDE SEQUENCE</scope>
    <source>
        <strain evidence="9">K2</strain>
    </source>
</reference>
<evidence type="ECO:0000259" key="7">
    <source>
        <dbReference type="PROSITE" id="PS50178"/>
    </source>
</evidence>
<dbReference type="PANTHER" id="PTHR46715">
    <property type="entry name" value="1-PHOSPHATIDYLINOSITOL 3-PHOSPHATE 5-KINASE"/>
    <property type="match status" value="1"/>
</dbReference>
<dbReference type="GO" id="GO:0008270">
    <property type="term" value="F:zinc ion binding"/>
    <property type="evidence" value="ECO:0007669"/>
    <property type="project" value="UniProtKB-KW"/>
</dbReference>
<evidence type="ECO:0000313" key="10">
    <source>
        <dbReference type="Proteomes" id="UP001249851"/>
    </source>
</evidence>
<dbReference type="InterPro" id="IPR017455">
    <property type="entry name" value="Znf_FYVE-rel"/>
</dbReference>
<feature type="compositionally biased region" description="Basic residues" evidence="6">
    <location>
        <begin position="999"/>
        <end position="1008"/>
    </location>
</feature>
<feature type="domain" description="FYVE-type" evidence="7">
    <location>
        <begin position="142"/>
        <end position="202"/>
    </location>
</feature>
<keyword evidence="5" id="KW-0175">Coiled coil</keyword>
<feature type="region of interest" description="Disordered" evidence="6">
    <location>
        <begin position="1469"/>
        <end position="1496"/>
    </location>
</feature>
<proteinExistence type="predicted"/>
<dbReference type="InterPro" id="IPR013083">
    <property type="entry name" value="Znf_RING/FYVE/PHD"/>
</dbReference>
<dbReference type="PROSITE" id="PS50186">
    <property type="entry name" value="DEP"/>
    <property type="match status" value="1"/>
</dbReference>
<dbReference type="SMART" id="SM00049">
    <property type="entry name" value="DEP"/>
    <property type="match status" value="1"/>
</dbReference>
<dbReference type="GO" id="GO:0000285">
    <property type="term" value="F:1-phosphatidylinositol-3-phosphate 5-kinase activity"/>
    <property type="evidence" value="ECO:0007669"/>
    <property type="project" value="InterPro"/>
</dbReference>
<feature type="coiled-coil region" evidence="5">
    <location>
        <begin position="829"/>
        <end position="872"/>
    </location>
</feature>
<dbReference type="Gene3D" id="3.50.7.10">
    <property type="entry name" value="GroEL"/>
    <property type="match status" value="1"/>
</dbReference>
<dbReference type="InterPro" id="IPR011011">
    <property type="entry name" value="Znf_FYVE_PHD"/>
</dbReference>
<feature type="region of interest" description="Disordered" evidence="6">
    <location>
        <begin position="1641"/>
        <end position="1664"/>
    </location>
</feature>
<dbReference type="Pfam" id="PF00118">
    <property type="entry name" value="Cpn60_TCP1"/>
    <property type="match status" value="1"/>
</dbReference>
<dbReference type="GO" id="GO:0090385">
    <property type="term" value="P:phagosome-lysosome fusion"/>
    <property type="evidence" value="ECO:0007669"/>
    <property type="project" value="TreeGrafter"/>
</dbReference>
<dbReference type="CDD" id="cd03334">
    <property type="entry name" value="Fab1_TCP"/>
    <property type="match status" value="1"/>
</dbReference>
<feature type="domain" description="DEP" evidence="8">
    <location>
        <begin position="323"/>
        <end position="401"/>
    </location>
</feature>
<dbReference type="Gene3D" id="1.10.10.10">
    <property type="entry name" value="Winged helix-like DNA-binding domain superfamily/Winged helix DNA-binding domain"/>
    <property type="match status" value="1"/>
</dbReference>
<feature type="compositionally biased region" description="Low complexity" evidence="6">
    <location>
        <begin position="67"/>
        <end position="84"/>
    </location>
</feature>
<accession>A0AAD9V421</accession>
<feature type="region of interest" description="Disordered" evidence="6">
    <location>
        <begin position="417"/>
        <end position="446"/>
    </location>
</feature>
<sequence>MDNSHEDVRLTSFRPLSPDETKSTFSLARFFQRKRPEAVVTVKVDTPTTESSVSPQLQERRSAPSTRSPDPQRSSSISSPRGPRANYHLGGPVVGGRIRQPSSAGSRNVHAVLGRLNAAAGGRGQLRQEYKESNFKQYWMPDENCKECYECGEKFNTFRRRHHCRLCGQIFCYRCCYLEIPGLIMGYTGFLRVCTYCFKIVKRYTQSSAEGNLVRNVEVLQPEPGGFTTDPDLSANSSNHISSSKTYPYDLGDENFYGQPSLRKTSNCSTNAMTSYLEKFDQKERPSAMPVRSPFDAFGVCAAEADMLKQDSFRELWNQIMAPRSGLELQCHRFRLRTYQNCLVGSELVDWLLMCEKTSTRNQAIMIGQSLLEFGWLEPVPNARDGGTVFKDEYVLYQPGMAAPEVAAPKKSLLFRSDDKASEKNESLDDSYEKSTENIDDDNDETVPNWFRPKLLDLDLRNGLASGQEENVPPPPLEQYVYSEGYPHTPLRPSNKKTTEGGTLPALGVSYTPEEILSAAMKAKEIGVGGPSPDPELGDLREDNDERLAMERLRTAHAYHLNTLLVQLLKDAGLSLDWRDTILPLVKRVSEQVCPDVRKEDDMDICEYVKFKKIPGGSKTDCEMISGVVFTKNIANKKMASTLSNPKILVLSCAIDYQRNENRLASLDPLILQEFDFLKNFVARVVSLRPNMLLVEKTVSRIAQDMLLQHGITLVLNVKPKVIQRIARCTRADVLHSMEQLSQPQLGNCQSFKIQKYSIKNGDSKTLMFFNGCPTVLGCTVNLRGGNSFILSKVKRIFQHMVYVAYSLKLELHFLMDEFALPPDTTHMIKENELAVKTFEEKVNESELKLRENEHKEEAMVSEEQAEILRRDSSERTEVFLAALKSTLLSSSPFLDYSLPYLLTEAGKNFDLRSALPADIYWSARIDAERNQHHLTEDDLEQFEFSNPHQRCHSKFVCFVEPHPFVSASLTMEHKDPLFQALLSDFRAQGGQIQLMKNGKTKCRKQGSLKKGMASSHTESSQSNEDKTSSQDTRNVKMAECKETKKPEKNLSSTTNPVHATHKSVDCLDPYEHQKIAVLFISYSDLSNNSPRPCISPWAVFMEFYGRNDITLELRFYASSYKRRASVEPCGHSLHKEHYQYFAFANMVASFKYRPIKLFEIAIPPRTISIKEKARGAVLWIDDIRAMATRGDTVFASFFDCLESLKEFSSTQPDCQMRMLQALRDEHQRFLEQVAVVGKKALSLQAPQNPSASDNEDGGEHLGPDDRLALEYVIANSLNSLKKTLCEVVDRWNNSLQDCIQAEKKKNSKMASSKDGKFLSSSVQVDGKSTEELTKSLDAVLNQEVEPNLVDVSCDSLRTPWGSRSASPYPSLDTGEIVNEMASAPDVEVYHGNSGFRPIPNAKILDDSPGNSPSEGILPVGGVVKGHSLPNEKSESLARLKIQSNSTSREVTGSLKAFVINPGIKEEKVQESPGGAINSTKETSRKEMAGTKKPDTVMSGGEVVVVKGPGFEKVDDDKEPSKVDLNCAKDTSQVKRVFGEEFSSAKMACGNGKSFDEKVDTAERSVDVLGCDSRDLKTPSWYIEDNSKENYETTQRQIQGESVSTVPKSDESEMKKKSLEPSCALTTNPFILSHRRVASSPSRIMVEPFDNRPAPDERDEVNCQ</sequence>
<dbReference type="InterPro" id="IPR036390">
    <property type="entry name" value="WH_DNA-bd_sf"/>
</dbReference>
<keyword evidence="3" id="KW-0862">Zinc</keyword>
<keyword evidence="2 4" id="KW-0863">Zinc-finger</keyword>
<feature type="region of interest" description="Disordered" evidence="6">
    <location>
        <begin position="997"/>
        <end position="1035"/>
    </location>
</feature>
<evidence type="ECO:0000256" key="3">
    <source>
        <dbReference type="ARBA" id="ARBA00022833"/>
    </source>
</evidence>
<dbReference type="CDD" id="cd15725">
    <property type="entry name" value="FYVE_PIKfyve_Fab1"/>
    <property type="match status" value="1"/>
</dbReference>
<evidence type="ECO:0000256" key="5">
    <source>
        <dbReference type="SAM" id="Coils"/>
    </source>
</evidence>
<gene>
    <name evidence="9" type="ORF">P5673_016851</name>
</gene>
<dbReference type="EMBL" id="JARQWQ010000036">
    <property type="protein sequence ID" value="KAK2560494.1"/>
    <property type="molecule type" value="Genomic_DNA"/>
</dbReference>
<dbReference type="GO" id="GO:0012506">
    <property type="term" value="C:vesicle membrane"/>
    <property type="evidence" value="ECO:0007669"/>
    <property type="project" value="TreeGrafter"/>
</dbReference>
<feature type="compositionally biased region" description="Basic and acidic residues" evidence="6">
    <location>
        <begin position="1482"/>
        <end position="1495"/>
    </location>
</feature>
<evidence type="ECO:0000313" key="9">
    <source>
        <dbReference type="EMBL" id="KAK2560494.1"/>
    </source>
</evidence>
<dbReference type="InterPro" id="IPR043548">
    <property type="entry name" value="PIKfyve"/>
</dbReference>
<dbReference type="SUPFAM" id="SSF57903">
    <property type="entry name" value="FYVE/PHD zinc finger"/>
    <property type="match status" value="1"/>
</dbReference>
<dbReference type="GO" id="GO:0031410">
    <property type="term" value="C:cytoplasmic vesicle"/>
    <property type="evidence" value="ECO:0007669"/>
    <property type="project" value="TreeGrafter"/>
</dbReference>
<comment type="caution">
    <text evidence="9">The sequence shown here is derived from an EMBL/GenBank/DDBJ whole genome shotgun (WGS) entry which is preliminary data.</text>
</comment>
<feature type="compositionally biased region" description="Basic and acidic residues" evidence="6">
    <location>
        <begin position="417"/>
        <end position="437"/>
    </location>
</feature>
<dbReference type="PANTHER" id="PTHR46715:SF1">
    <property type="entry name" value="1-PHOSPHATIDYLINOSITOL 3-PHOSPHATE 5-KINASE"/>
    <property type="match status" value="1"/>
</dbReference>
<dbReference type="GO" id="GO:0052810">
    <property type="term" value="F:1-phosphatidylinositol-5-kinase activity"/>
    <property type="evidence" value="ECO:0007669"/>
    <property type="project" value="TreeGrafter"/>
</dbReference>
<dbReference type="FunFam" id="3.30.40.10:FF:000057">
    <property type="entry name" value="1-phosphatidylinositol 3-phosphate 5-kinase isoform X1"/>
    <property type="match status" value="1"/>
</dbReference>
<dbReference type="GO" id="GO:0032438">
    <property type="term" value="P:melanosome organization"/>
    <property type="evidence" value="ECO:0007669"/>
    <property type="project" value="TreeGrafter"/>
</dbReference>
<evidence type="ECO:0000259" key="8">
    <source>
        <dbReference type="PROSITE" id="PS50186"/>
    </source>
</evidence>
<protein>
    <submittedName>
        <fullName evidence="9">1-phosphatidylinositol 3-phosphate 5-kinase</fullName>
    </submittedName>
</protein>
<evidence type="ECO:0000256" key="1">
    <source>
        <dbReference type="ARBA" id="ARBA00022723"/>
    </source>
</evidence>
<dbReference type="InterPro" id="IPR000306">
    <property type="entry name" value="Znf_FYVE"/>
</dbReference>